<dbReference type="GeneID" id="25259779"/>
<keyword evidence="5" id="KW-1133">Transmembrane helix</keyword>
<evidence type="ECO:0000256" key="4">
    <source>
        <dbReference type="PIRSR" id="PIRSR600407-2"/>
    </source>
</evidence>
<dbReference type="Proteomes" id="UP000029725">
    <property type="component" value="Unassembled WGS sequence"/>
</dbReference>
<gene>
    <name evidence="6" type="ORF">DI09_38p60</name>
</gene>
<dbReference type="GO" id="GO:0017110">
    <property type="term" value="F:nucleoside diphosphate phosphatase activity"/>
    <property type="evidence" value="ECO:0007669"/>
    <property type="project" value="UniProtKB-ARBA"/>
</dbReference>
<dbReference type="CDD" id="cd24003">
    <property type="entry name" value="ASKHA_NBD_GDA1_CD39_NTPase"/>
    <property type="match status" value="1"/>
</dbReference>
<feature type="active site" description="Proton acceptor" evidence="3">
    <location>
        <position position="233"/>
    </location>
</feature>
<evidence type="ECO:0000256" key="3">
    <source>
        <dbReference type="PIRSR" id="PIRSR600407-1"/>
    </source>
</evidence>
<dbReference type="VEuPathDB" id="MicrosporidiaDB:DI09_38p60"/>
<keyword evidence="4" id="KW-0547">Nucleotide-binding</keyword>
<comment type="caution">
    <text evidence="6">The sequence shown here is derived from an EMBL/GenBank/DDBJ whole genome shotgun (WGS) entry which is preliminary data.</text>
</comment>
<dbReference type="OrthoDB" id="6372431at2759"/>
<sequence length="617" mass="68137">MVLKHFITEEYLKESLDSFSLDIEPAVSESQNSSTKRERKFAIITVLICSLLSLLILLVLYQKDSFISTSTVIIPASISENVIPCQGHTYPLEKSHDNFSHANKHAIIIDAGSQGTRMHIYELEFCNEFLIAVHKDYFSSISVSFSSLAATPSPFIIGPKLIDPLLSNALKLIPENEHSTTPIALRATAGVRLLPKEQVEALLSGARQALSNYPFLLVDDTRNSVELISGISEGIWAWISINFLYNNLLNDCGCNITLVSAKNSSTSIQVQEQSSNSVIDLGGVSLQIISEISQEEAQMLARMDARLASGFPVNSPPLNLVHPVRFQGKQYLLFVHSFLNYGYQTVRSLVLLSICNSVLGTSFVSISSTEHQKDILASGKTFPAIVAHPCFTSGTLAEPMSVLVSKTSEYPSSAYVDITSSAQSSWSRCNAVVSSVLDTKSCKYPQCSFDGVPFPRSMLKRKNEIINLSSHFSSILGPILRLLPTYGCSEGGFTFVWKRIFKKTPSGGNTYQGRPSSFTHKDISLSDIERLGRIICSPLFTETRYPDIFEAFQNSHPSILPNLCLDLSYIYVMMTKGFHLPKKGPGSFLRIEMENIGNAYPCWTLGAAMSLFRAEEH</sequence>
<feature type="transmembrane region" description="Helical" evidence="5">
    <location>
        <begin position="41"/>
        <end position="61"/>
    </location>
</feature>
<evidence type="ECO:0000256" key="5">
    <source>
        <dbReference type="SAM" id="Phobius"/>
    </source>
</evidence>
<keyword evidence="2" id="KW-0378">Hydrolase</keyword>
<evidence type="ECO:0000313" key="7">
    <source>
        <dbReference type="Proteomes" id="UP000029725"/>
    </source>
</evidence>
<dbReference type="InterPro" id="IPR000407">
    <property type="entry name" value="GDA1_CD39_NTPase"/>
</dbReference>
<keyword evidence="5" id="KW-0472">Membrane</keyword>
<dbReference type="RefSeq" id="XP_013237791.1">
    <property type="nucleotide sequence ID" value="XM_013382337.1"/>
</dbReference>
<dbReference type="HOGENOM" id="CLU_442846_0_0_1"/>
<dbReference type="Pfam" id="PF01150">
    <property type="entry name" value="GDA1_CD39"/>
    <property type="match status" value="1"/>
</dbReference>
<dbReference type="AlphaFoldDB" id="A0A098VUI7"/>
<keyword evidence="4" id="KW-0067">ATP-binding</keyword>
<reference evidence="6 7" key="1">
    <citation type="submission" date="2014-04" db="EMBL/GenBank/DDBJ databases">
        <title>A new species of microsporidia sheds light on the evolution of extreme parasitism.</title>
        <authorList>
            <person name="Haag K.L."/>
            <person name="James T.Y."/>
            <person name="Larsson R."/>
            <person name="Schaer T.M."/>
            <person name="Refardt D."/>
            <person name="Pombert J.-F."/>
            <person name="Ebert D."/>
        </authorList>
    </citation>
    <scope>NUCLEOTIDE SEQUENCE [LARGE SCALE GENOMIC DNA]</scope>
    <source>
        <strain evidence="6 7">UGP3</strain>
        <tissue evidence="6">Spores</tissue>
    </source>
</reference>
<dbReference type="Gene3D" id="3.30.420.150">
    <property type="entry name" value="Exopolyphosphatase. Domain 2"/>
    <property type="match status" value="1"/>
</dbReference>
<dbReference type="EMBL" id="JMKJ01000321">
    <property type="protein sequence ID" value="KGG51336.1"/>
    <property type="molecule type" value="Genomic_DNA"/>
</dbReference>
<dbReference type="Gene3D" id="3.30.420.40">
    <property type="match status" value="1"/>
</dbReference>
<organism evidence="6 7">
    <name type="scientific">Mitosporidium daphniae</name>
    <dbReference type="NCBI Taxonomy" id="1485682"/>
    <lineage>
        <taxon>Eukaryota</taxon>
        <taxon>Fungi</taxon>
        <taxon>Fungi incertae sedis</taxon>
        <taxon>Microsporidia</taxon>
        <taxon>Mitosporidium</taxon>
    </lineage>
</organism>
<accession>A0A098VUI7</accession>
<keyword evidence="5" id="KW-0812">Transmembrane</keyword>
<evidence type="ECO:0000256" key="1">
    <source>
        <dbReference type="ARBA" id="ARBA00009283"/>
    </source>
</evidence>
<keyword evidence="7" id="KW-1185">Reference proteome</keyword>
<evidence type="ECO:0000313" key="6">
    <source>
        <dbReference type="EMBL" id="KGG51336.1"/>
    </source>
</evidence>
<feature type="binding site" evidence="4">
    <location>
        <begin position="283"/>
        <end position="287"/>
    </location>
    <ligand>
        <name>ATP</name>
        <dbReference type="ChEBI" id="CHEBI:30616"/>
    </ligand>
</feature>
<dbReference type="PANTHER" id="PTHR11782">
    <property type="entry name" value="ADENOSINE/GUANOSINE DIPHOSPHATASE"/>
    <property type="match status" value="1"/>
</dbReference>
<proteinExistence type="inferred from homology"/>
<name>A0A098VUI7_9MICR</name>
<dbReference type="GO" id="GO:0005524">
    <property type="term" value="F:ATP binding"/>
    <property type="evidence" value="ECO:0007669"/>
    <property type="project" value="UniProtKB-KW"/>
</dbReference>
<protein>
    <submittedName>
        <fullName evidence="6">Uncharacterized protein</fullName>
    </submittedName>
</protein>
<evidence type="ECO:0000256" key="2">
    <source>
        <dbReference type="ARBA" id="ARBA00022801"/>
    </source>
</evidence>
<comment type="similarity">
    <text evidence="1">Belongs to the GDA1/CD39 NTPase family.</text>
</comment>